<evidence type="ECO:0000313" key="1">
    <source>
        <dbReference type="EMBL" id="SAP16336.1"/>
    </source>
</evidence>
<proteinExistence type="predicted"/>
<name>A0A1M4BL02_9ACTN</name>
<protein>
    <submittedName>
        <fullName evidence="1">Uncharacterized protein</fullName>
    </submittedName>
</protein>
<reference evidence="1" key="1">
    <citation type="submission" date="2016-04" db="EMBL/GenBank/DDBJ databases">
        <authorList>
            <person name="Evans L.H."/>
            <person name="Alamgir A."/>
            <person name="Owens N."/>
            <person name="Weber N.D."/>
            <person name="Virtaneva K."/>
            <person name="Barbian K."/>
            <person name="Babar A."/>
            <person name="Rosenke K."/>
        </authorList>
    </citation>
    <scope>NUCLEOTIDE SEQUENCE</scope>
    <source>
        <strain evidence="1">Nono1</strain>
    </source>
</reference>
<gene>
    <name evidence="1" type="ORF">BN4615_P10999</name>
</gene>
<organism evidence="1">
    <name type="scientific">Nonomuraea gerenzanensis</name>
    <dbReference type="NCBI Taxonomy" id="93944"/>
    <lineage>
        <taxon>Bacteria</taxon>
        <taxon>Bacillati</taxon>
        <taxon>Actinomycetota</taxon>
        <taxon>Actinomycetes</taxon>
        <taxon>Streptosporangiales</taxon>
        <taxon>Streptosporangiaceae</taxon>
        <taxon>Nonomuraea</taxon>
    </lineage>
</organism>
<sequence length="43" mass="4761">MLARNLETLPTMLQFWPCAACRPHWAQGRAVCDTCQGVQGGEI</sequence>
<dbReference type="AlphaFoldDB" id="A0A1M4BL02"/>
<accession>A0A1M4BL02</accession>
<dbReference type="EMBL" id="LT559120">
    <property type="protein sequence ID" value="SAP16336.1"/>
    <property type="molecule type" value="Genomic_DNA"/>
</dbReference>